<organism evidence="2 3">
    <name type="scientific">Ceriporiopsis subvermispora (strain B)</name>
    <name type="common">White-rot fungus</name>
    <name type="synonym">Gelatoporia subvermispora</name>
    <dbReference type="NCBI Taxonomy" id="914234"/>
    <lineage>
        <taxon>Eukaryota</taxon>
        <taxon>Fungi</taxon>
        <taxon>Dikarya</taxon>
        <taxon>Basidiomycota</taxon>
        <taxon>Agaricomycotina</taxon>
        <taxon>Agaricomycetes</taxon>
        <taxon>Polyporales</taxon>
        <taxon>Gelatoporiaceae</taxon>
        <taxon>Gelatoporia</taxon>
    </lineage>
</organism>
<reference evidence="2 3" key="1">
    <citation type="journal article" date="2012" name="Proc. Natl. Acad. Sci. U.S.A.">
        <title>Comparative genomics of Ceriporiopsis subvermispora and Phanerochaete chrysosporium provide insight into selective ligninolysis.</title>
        <authorList>
            <person name="Fernandez-Fueyo E."/>
            <person name="Ruiz-Duenas F.J."/>
            <person name="Ferreira P."/>
            <person name="Floudas D."/>
            <person name="Hibbett D.S."/>
            <person name="Canessa P."/>
            <person name="Larrondo L.F."/>
            <person name="James T.Y."/>
            <person name="Seelenfreund D."/>
            <person name="Lobos S."/>
            <person name="Polanco R."/>
            <person name="Tello M."/>
            <person name="Honda Y."/>
            <person name="Watanabe T."/>
            <person name="Watanabe T."/>
            <person name="Ryu J.S."/>
            <person name="Kubicek C.P."/>
            <person name="Schmoll M."/>
            <person name="Gaskell J."/>
            <person name="Hammel K.E."/>
            <person name="St John F.J."/>
            <person name="Vanden Wymelenberg A."/>
            <person name="Sabat G."/>
            <person name="Splinter BonDurant S."/>
            <person name="Syed K."/>
            <person name="Yadav J.S."/>
            <person name="Doddapaneni H."/>
            <person name="Subramanian V."/>
            <person name="Lavin J.L."/>
            <person name="Oguiza J.A."/>
            <person name="Perez G."/>
            <person name="Pisabarro A.G."/>
            <person name="Ramirez L."/>
            <person name="Santoyo F."/>
            <person name="Master E."/>
            <person name="Coutinho P.M."/>
            <person name="Henrissat B."/>
            <person name="Lombard V."/>
            <person name="Magnuson J.K."/>
            <person name="Kuees U."/>
            <person name="Hori C."/>
            <person name="Igarashi K."/>
            <person name="Samejima M."/>
            <person name="Held B.W."/>
            <person name="Barry K.W."/>
            <person name="LaButti K.M."/>
            <person name="Lapidus A."/>
            <person name="Lindquist E.A."/>
            <person name="Lucas S.M."/>
            <person name="Riley R."/>
            <person name="Salamov A.A."/>
            <person name="Hoffmeister D."/>
            <person name="Schwenk D."/>
            <person name="Hadar Y."/>
            <person name="Yarden O."/>
            <person name="de Vries R.P."/>
            <person name="Wiebenga A."/>
            <person name="Stenlid J."/>
            <person name="Eastwood D."/>
            <person name="Grigoriev I.V."/>
            <person name="Berka R.M."/>
            <person name="Blanchette R.A."/>
            <person name="Kersten P."/>
            <person name="Martinez A.T."/>
            <person name="Vicuna R."/>
            <person name="Cullen D."/>
        </authorList>
    </citation>
    <scope>NUCLEOTIDE SEQUENCE [LARGE SCALE GENOMIC DNA]</scope>
    <source>
        <strain evidence="2 3">B</strain>
    </source>
</reference>
<accession>M2PBM6</accession>
<dbReference type="STRING" id="914234.M2PBM6"/>
<keyword evidence="3" id="KW-1185">Reference proteome</keyword>
<evidence type="ECO:0000313" key="3">
    <source>
        <dbReference type="Proteomes" id="UP000016930"/>
    </source>
</evidence>
<dbReference type="OrthoDB" id="2803321at2759"/>
<feature type="domain" description="Peptidase S33 tripeptidyl aminopeptidase-like C-terminal" evidence="1">
    <location>
        <begin position="221"/>
        <end position="320"/>
    </location>
</feature>
<name>M2PBM6_CERS8</name>
<dbReference type="EMBL" id="KB445808">
    <property type="protein sequence ID" value="EMD32964.1"/>
    <property type="molecule type" value="Genomic_DNA"/>
</dbReference>
<evidence type="ECO:0000313" key="2">
    <source>
        <dbReference type="EMBL" id="EMD32964.1"/>
    </source>
</evidence>
<dbReference type="InterPro" id="IPR013595">
    <property type="entry name" value="Pept_S33_TAP-like_C"/>
</dbReference>
<proteinExistence type="predicted"/>
<dbReference type="AlphaFoldDB" id="M2PBM6"/>
<dbReference type="Proteomes" id="UP000016930">
    <property type="component" value="Unassembled WGS sequence"/>
</dbReference>
<evidence type="ECO:0000259" key="1">
    <source>
        <dbReference type="Pfam" id="PF08386"/>
    </source>
</evidence>
<protein>
    <recommendedName>
        <fullName evidence="1">Peptidase S33 tripeptidyl aminopeptidase-like C-terminal domain-containing protein</fullName>
    </recommendedName>
</protein>
<dbReference type="Pfam" id="PF08386">
    <property type="entry name" value="Abhydrolase_4"/>
    <property type="match status" value="1"/>
</dbReference>
<dbReference type="HOGENOM" id="CLU_852581_0_0_1"/>
<gene>
    <name evidence="2" type="ORF">CERSUDRAFT_118396</name>
</gene>
<sequence length="326" mass="36130">MGPGCRSTFGANTKGFVSYLTTTCTDEVFPNRVGHIVLDEPIDPVEYIERSSFPTWLDRVVTSNNNLKSFAVACAEPNGPGCPTAMRYRNENDILREAIQGLAVARVAHTSQVRRSEAHPDHQIFEDDLARGLRSEPAVWDFSSSVYQGLSLQTSTSQGFSKFVVNLQWQLIKLESHDFENWMTPTICGDKAEPFLTNISSLNAVKEEIINNVLSVHHDSPLLGRSFPAAFYLCHMWPTRATERYLGPWDHQPANPVLVIGSKLSVTGSYDHALAVAEQLGDAAVFIEQGGLGDVFGYSKRLQNIITEYLRDGTVPTEDARLVSPK</sequence>